<dbReference type="Pfam" id="PF04453">
    <property type="entry name" value="LptD"/>
    <property type="match status" value="1"/>
</dbReference>
<feature type="domain" description="LPS-assembly protein LptD central" evidence="3">
    <location>
        <begin position="205"/>
        <end position="312"/>
    </location>
</feature>
<accession>A0A8J6NE30</accession>
<dbReference type="PANTHER" id="PTHR30189:SF1">
    <property type="entry name" value="LPS-ASSEMBLY PROTEIN LPTD"/>
    <property type="match status" value="1"/>
</dbReference>
<evidence type="ECO:0000256" key="1">
    <source>
        <dbReference type="SAM" id="Phobius"/>
    </source>
</evidence>
<evidence type="ECO:0000259" key="2">
    <source>
        <dbReference type="Pfam" id="PF04453"/>
    </source>
</evidence>
<evidence type="ECO:0000313" key="5">
    <source>
        <dbReference type="Proteomes" id="UP000614424"/>
    </source>
</evidence>
<dbReference type="Proteomes" id="UP000614424">
    <property type="component" value="Unassembled WGS sequence"/>
</dbReference>
<organism evidence="4 5">
    <name type="scientific">Candidatus Desulfobia pelagia</name>
    <dbReference type="NCBI Taxonomy" id="2841692"/>
    <lineage>
        <taxon>Bacteria</taxon>
        <taxon>Pseudomonadati</taxon>
        <taxon>Thermodesulfobacteriota</taxon>
        <taxon>Desulfobulbia</taxon>
        <taxon>Desulfobulbales</taxon>
        <taxon>Desulfobulbaceae</taxon>
        <taxon>Candidatus Desulfobia</taxon>
    </lineage>
</organism>
<dbReference type="GO" id="GO:0009279">
    <property type="term" value="C:cell outer membrane"/>
    <property type="evidence" value="ECO:0007669"/>
    <property type="project" value="InterPro"/>
</dbReference>
<dbReference type="InterPro" id="IPR045659">
    <property type="entry name" value="LptD_2"/>
</dbReference>
<gene>
    <name evidence="4" type="ORF">H8E41_05020</name>
</gene>
<dbReference type="InterPro" id="IPR020889">
    <property type="entry name" value="LipoPS_assembly_LptD"/>
</dbReference>
<keyword evidence="1" id="KW-1133">Transmembrane helix</keyword>
<dbReference type="HAMAP" id="MF_01411">
    <property type="entry name" value="LPS_assembly_LptD"/>
    <property type="match status" value="1"/>
</dbReference>
<evidence type="ECO:0000259" key="3">
    <source>
        <dbReference type="Pfam" id="PF19838"/>
    </source>
</evidence>
<dbReference type="Gene3D" id="2.60.450.10">
    <property type="entry name" value="Lipopolysaccharide (LPS) transport protein A like domain"/>
    <property type="match status" value="1"/>
</dbReference>
<dbReference type="GO" id="GO:1990351">
    <property type="term" value="C:transporter complex"/>
    <property type="evidence" value="ECO:0007669"/>
    <property type="project" value="TreeGrafter"/>
</dbReference>
<reference evidence="4 5" key="1">
    <citation type="submission" date="2020-08" db="EMBL/GenBank/DDBJ databases">
        <title>Bridging the membrane lipid divide: bacteria of the FCB group superphylum have the potential to synthesize archaeal ether lipids.</title>
        <authorList>
            <person name="Villanueva L."/>
            <person name="Von Meijenfeldt F.A.B."/>
            <person name="Westbye A.B."/>
            <person name="Yadav S."/>
            <person name="Hopmans E.C."/>
            <person name="Dutilh B.E."/>
            <person name="Sinninghe Damste J.S."/>
        </authorList>
    </citation>
    <scope>NUCLEOTIDE SEQUENCE [LARGE SCALE GENOMIC DNA]</scope>
    <source>
        <strain evidence="4">NIOZ-UU47</strain>
    </source>
</reference>
<keyword evidence="1" id="KW-0812">Transmembrane</keyword>
<comment type="caution">
    <text evidence="4">The sequence shown here is derived from an EMBL/GenBank/DDBJ whole genome shotgun (WGS) entry which is preliminary data.</text>
</comment>
<dbReference type="InterPro" id="IPR007543">
    <property type="entry name" value="LptD_C"/>
</dbReference>
<dbReference type="GO" id="GO:0043165">
    <property type="term" value="P:Gram-negative-bacterium-type cell outer membrane assembly"/>
    <property type="evidence" value="ECO:0007669"/>
    <property type="project" value="InterPro"/>
</dbReference>
<proteinExistence type="inferred from homology"/>
<evidence type="ECO:0000313" key="4">
    <source>
        <dbReference type="EMBL" id="MBC8317244.1"/>
    </source>
</evidence>
<feature type="domain" description="LptD C-terminal" evidence="2">
    <location>
        <begin position="321"/>
        <end position="683"/>
    </location>
</feature>
<dbReference type="Pfam" id="PF19838">
    <property type="entry name" value="LptD_2"/>
    <property type="match status" value="1"/>
</dbReference>
<keyword evidence="1" id="KW-0472">Membrane</keyword>
<dbReference type="AlphaFoldDB" id="A0A8J6NE30"/>
<dbReference type="InterPro" id="IPR050218">
    <property type="entry name" value="LptD"/>
</dbReference>
<sequence length="792" mass="89127">MPQVLNDASPEGLMGEVIAVRIITFCPLPFAFCLLFSAFFLLIGASPSSAVDAGSLPWEITADRMTRQQNPQVVIGEGNVVMKRVEEGEGSGLVLKADWIEYNVDLGTVKARGNLSMKSPKEDVAAEEALLNLYDETATLSNTTLFIPNSNLHFTSGMVKKTGPISYYMENGSFTTCPLEEGKASPWRFSSSEAMVKTEGVTVLKHTVLRIKNVPVLYTPYLAFPVYQKRKTGFLLPEFSQSNRNGTGIITPYFVDLSPNTDITLYPGYLARRGMTAGVEARYVADYGSQGTLAVSYQYDRTEDDAGDDYKDDGFYRSEQHRYWIRGKIDHDFGNDVIARLDIDLASDRDYLQEFERSIIGFEESNRAFLRQFNRGLEEQTLSYRSSTYTISKTFDSSFLGVQAVGIDDNDKSNDLTAGTAIHTLPHLVFDGVMNIPKSDMHLTWNTDYVHYWRDQGIGEHRLDLYPRIVSPLPLGRFLEGTLSAGLRETLYSIDGHGSQWDWDSDDSQYRTAWDVKGEIATTVARDFQGDFGPYSWINHAIRPELAYEYTSVNNDDVLPAIDSVDTLTRNNLFRYGLNNYFRAGGTDQKGGIFQRYLGSLEIEQAYDIKEARRDRAGADDKRRPFSDIALTLNVNPLPRWQLKYETDYSVYGDGFTRHDLYGRYTSKRGNMFFLEYRYEEDIEHEVDAKISEINAALQTHLTETLYLEGDITHSLHTDETVRASIGIVYHPGCWAIELRAEDTPDDDRLMLMFSLVGLGETLGIGLSSDLGEGGVKLSSGSGDIDIEEIRQ</sequence>
<dbReference type="EMBL" id="JACNJZ010000077">
    <property type="protein sequence ID" value="MBC8317244.1"/>
    <property type="molecule type" value="Genomic_DNA"/>
</dbReference>
<name>A0A8J6NE30_9BACT</name>
<dbReference type="PANTHER" id="PTHR30189">
    <property type="entry name" value="LPS-ASSEMBLY PROTEIN"/>
    <property type="match status" value="1"/>
</dbReference>
<protein>
    <submittedName>
        <fullName evidence="4">LPS-assembly protein LptD</fullName>
    </submittedName>
</protein>
<feature type="transmembrane region" description="Helical" evidence="1">
    <location>
        <begin position="22"/>
        <end position="43"/>
    </location>
</feature>
<dbReference type="GO" id="GO:0015920">
    <property type="term" value="P:lipopolysaccharide transport"/>
    <property type="evidence" value="ECO:0007669"/>
    <property type="project" value="InterPro"/>
</dbReference>